<dbReference type="AlphaFoldDB" id="A0A068SII9"/>
<comment type="caution">
    <text evidence="1">The sequence shown here is derived from an EMBL/GenBank/DDBJ whole genome shotgun (WGS) entry which is preliminary data.</text>
</comment>
<protein>
    <submittedName>
        <fullName evidence="1">Uncharacterized protein</fullName>
    </submittedName>
</protein>
<evidence type="ECO:0000313" key="1">
    <source>
        <dbReference type="EMBL" id="CDH61186.1"/>
    </source>
</evidence>
<reference evidence="1" key="1">
    <citation type="submission" date="2013-08" db="EMBL/GenBank/DDBJ databases">
        <title>Gene expansion shapes genome architecture in the human pathogen Lichtheimia corymbifera: an evolutionary genomics analysis in the ancient terrestrial Mucorales (Mucoromycotina).</title>
        <authorList>
            <person name="Schwartze V.U."/>
            <person name="Winter S."/>
            <person name="Shelest E."/>
            <person name="Marcet-Houben M."/>
            <person name="Horn F."/>
            <person name="Wehner S."/>
            <person name="Hoffmann K."/>
            <person name="Riege K."/>
            <person name="Sammeth M."/>
            <person name="Nowrousian M."/>
            <person name="Valiante V."/>
            <person name="Linde J."/>
            <person name="Jacobsen I.D."/>
            <person name="Marz M."/>
            <person name="Brakhage A.A."/>
            <person name="Gabaldon T."/>
            <person name="Bocker S."/>
            <person name="Voigt K."/>
        </authorList>
    </citation>
    <scope>NUCLEOTIDE SEQUENCE [LARGE SCALE GENOMIC DNA]</scope>
    <source>
        <strain evidence="1">FSU 9682</strain>
    </source>
</reference>
<dbReference type="VEuPathDB" id="FungiDB:LCOR_11965.1"/>
<dbReference type="EMBL" id="CBTN010000150">
    <property type="protein sequence ID" value="CDH61186.1"/>
    <property type="molecule type" value="Genomic_DNA"/>
</dbReference>
<organism evidence="1 2">
    <name type="scientific">Lichtheimia corymbifera JMRC:FSU:9682</name>
    <dbReference type="NCBI Taxonomy" id="1263082"/>
    <lineage>
        <taxon>Eukaryota</taxon>
        <taxon>Fungi</taxon>
        <taxon>Fungi incertae sedis</taxon>
        <taxon>Mucoromycota</taxon>
        <taxon>Mucoromycotina</taxon>
        <taxon>Mucoromycetes</taxon>
        <taxon>Mucorales</taxon>
        <taxon>Lichtheimiaceae</taxon>
        <taxon>Lichtheimia</taxon>
    </lineage>
</organism>
<dbReference type="Proteomes" id="UP000027586">
    <property type="component" value="Unassembled WGS sequence"/>
</dbReference>
<keyword evidence="2" id="KW-1185">Reference proteome</keyword>
<evidence type="ECO:0000313" key="2">
    <source>
        <dbReference type="Proteomes" id="UP000027586"/>
    </source>
</evidence>
<gene>
    <name evidence="1" type="ORF">LCOR_11965.1</name>
</gene>
<sequence length="172" mass="19626">MATRMDIKRDSFTPVAFITWIRWQHAPMAIAYGLWQTQGATPDIAMTSHPIDGEAIKVIIREGFPLSILIHQDIPIQARWNNDSLLAAAEVVLAVITIHNIDMVADREEVSYDGGWSMLADTTFSDAGPIGTMAHGVVIHEQERYKFTYTWALRRYKDIHTQFDFIGYHHQE</sequence>
<accession>A0A068SII9</accession>
<name>A0A068SII9_9FUNG</name>
<proteinExistence type="predicted"/>